<comment type="caution">
    <text evidence="1">The sequence shown here is derived from an EMBL/GenBank/DDBJ whole genome shotgun (WGS) entry which is preliminary data.</text>
</comment>
<gene>
    <name evidence="1" type="primary">THI20_2</name>
    <name evidence="1" type="ORF">LPJ66_003809</name>
</gene>
<keyword evidence="1" id="KW-0418">Kinase</keyword>
<evidence type="ECO:0000313" key="2">
    <source>
        <dbReference type="Proteomes" id="UP001150581"/>
    </source>
</evidence>
<proteinExistence type="predicted"/>
<keyword evidence="1" id="KW-0808">Transferase</keyword>
<sequence>MCVVRVFKYYTEINCRLCGNLLKLLVAVYPCLLGYGEAAARQAADLESVSENNPYWPWICAYADDEFQSAVDKRRRAIEELVQREMPSGA</sequence>
<protein>
    <submittedName>
        <fullName evidence="1">Trifunctional hydroxymethylpyrimidine kinase/phosphomethylpyrimidine kinase/thiaminase</fullName>
    </submittedName>
</protein>
<organism evidence="1 2">
    <name type="scientific">Kickxella alabastrina</name>
    <dbReference type="NCBI Taxonomy" id="61397"/>
    <lineage>
        <taxon>Eukaryota</taxon>
        <taxon>Fungi</taxon>
        <taxon>Fungi incertae sedis</taxon>
        <taxon>Zoopagomycota</taxon>
        <taxon>Kickxellomycotina</taxon>
        <taxon>Kickxellomycetes</taxon>
        <taxon>Kickxellales</taxon>
        <taxon>Kickxellaceae</taxon>
        <taxon>Kickxella</taxon>
    </lineage>
</organism>
<keyword evidence="2" id="KW-1185">Reference proteome</keyword>
<reference evidence="1" key="1">
    <citation type="submission" date="2022-07" db="EMBL/GenBank/DDBJ databases">
        <title>Phylogenomic reconstructions and comparative analyses of Kickxellomycotina fungi.</title>
        <authorList>
            <person name="Reynolds N.K."/>
            <person name="Stajich J.E."/>
            <person name="Barry K."/>
            <person name="Grigoriev I.V."/>
            <person name="Crous P."/>
            <person name="Smith M.E."/>
        </authorList>
    </citation>
    <scope>NUCLEOTIDE SEQUENCE</scope>
    <source>
        <strain evidence="1">Benny 63K</strain>
    </source>
</reference>
<name>A0ACC1ILD6_9FUNG</name>
<evidence type="ECO:0000313" key="1">
    <source>
        <dbReference type="EMBL" id="KAJ1896747.1"/>
    </source>
</evidence>
<dbReference type="Proteomes" id="UP001150581">
    <property type="component" value="Unassembled WGS sequence"/>
</dbReference>
<dbReference type="EMBL" id="JANBPG010000409">
    <property type="protein sequence ID" value="KAJ1896747.1"/>
    <property type="molecule type" value="Genomic_DNA"/>
</dbReference>
<accession>A0ACC1ILD6</accession>